<evidence type="ECO:0000256" key="3">
    <source>
        <dbReference type="ARBA" id="ARBA00010609"/>
    </source>
</evidence>
<feature type="domain" description="Plastocyanin-like" evidence="21">
    <location>
        <begin position="28"/>
        <end position="143"/>
    </location>
</feature>
<evidence type="ECO:0000256" key="8">
    <source>
        <dbReference type="ARBA" id="ARBA00022723"/>
    </source>
</evidence>
<dbReference type="Gene3D" id="2.60.40.420">
    <property type="entry name" value="Cupredoxins - blue copper proteins"/>
    <property type="match status" value="3"/>
</dbReference>
<evidence type="ECO:0000256" key="9">
    <source>
        <dbReference type="ARBA" id="ARBA00022729"/>
    </source>
</evidence>
<dbReference type="InParanoid" id="K0KEA4"/>
<evidence type="ECO:0000259" key="19">
    <source>
        <dbReference type="Pfam" id="PF00394"/>
    </source>
</evidence>
<evidence type="ECO:0000313" key="23">
    <source>
        <dbReference type="Proteomes" id="UP000009328"/>
    </source>
</evidence>
<reference evidence="22 23" key="1">
    <citation type="journal article" date="2012" name="Eukaryot. Cell">
        <title>Draft genome sequence of Wickerhamomyces ciferrii NRRL Y-1031 F-60-10.</title>
        <authorList>
            <person name="Schneider J."/>
            <person name="Andrea H."/>
            <person name="Blom J."/>
            <person name="Jaenicke S."/>
            <person name="Ruckert C."/>
            <person name="Schorsch C."/>
            <person name="Szczepanowski R."/>
            <person name="Farwick M."/>
            <person name="Goesmann A."/>
            <person name="Puhler A."/>
            <person name="Schaffer S."/>
            <person name="Tauch A."/>
            <person name="Kohler T."/>
            <person name="Brinkrolf K."/>
        </authorList>
    </citation>
    <scope>NUCLEOTIDE SEQUENCE [LARGE SCALE GENOMIC DNA]</scope>
    <source>
        <strain evidence="23">ATCC 14091 / BCRC 22168 / CBS 111 / JCM 3599 / NBRC 0793 / NRRL Y-1031 F-60-10</strain>
    </source>
</reference>
<evidence type="ECO:0000313" key="22">
    <source>
        <dbReference type="EMBL" id="CCH41246.1"/>
    </source>
</evidence>
<dbReference type="InterPro" id="IPR011707">
    <property type="entry name" value="Cu-oxidase-like_N"/>
</dbReference>
<dbReference type="GO" id="GO:0010106">
    <property type="term" value="P:cellular response to iron ion starvation"/>
    <property type="evidence" value="ECO:0007669"/>
    <property type="project" value="TreeGrafter"/>
</dbReference>
<comment type="cofactor">
    <cofactor evidence="1">
        <name>Cu cation</name>
        <dbReference type="ChEBI" id="CHEBI:23378"/>
    </cofactor>
</comment>
<dbReference type="InterPro" id="IPR008972">
    <property type="entry name" value="Cupredoxin"/>
</dbReference>
<dbReference type="InterPro" id="IPR002355">
    <property type="entry name" value="Cu_oxidase_Cu_BS"/>
</dbReference>
<evidence type="ECO:0000256" key="13">
    <source>
        <dbReference type="ARBA" id="ARBA00023004"/>
    </source>
</evidence>
<keyword evidence="4" id="KW-0813">Transport</keyword>
<comment type="subcellular location">
    <subcellularLocation>
        <location evidence="2">Cell membrane</location>
        <topology evidence="2">Single-pass membrane protein</topology>
    </subcellularLocation>
</comment>
<evidence type="ECO:0000256" key="1">
    <source>
        <dbReference type="ARBA" id="ARBA00001935"/>
    </source>
</evidence>
<dbReference type="PROSITE" id="PS00080">
    <property type="entry name" value="MULTICOPPER_OXIDASE2"/>
    <property type="match status" value="1"/>
</dbReference>
<dbReference type="Pfam" id="PF07732">
    <property type="entry name" value="Cu-oxidase_3"/>
    <property type="match status" value="1"/>
</dbReference>
<dbReference type="InterPro" id="IPR045087">
    <property type="entry name" value="Cu-oxidase_fam"/>
</dbReference>
<evidence type="ECO:0000256" key="2">
    <source>
        <dbReference type="ARBA" id="ARBA00004162"/>
    </source>
</evidence>
<feature type="domain" description="Plastocyanin-like" evidence="20">
    <location>
        <begin position="359"/>
        <end position="493"/>
    </location>
</feature>
<dbReference type="EMBL" id="CAIF01000013">
    <property type="protein sequence ID" value="CCH41246.1"/>
    <property type="molecule type" value="Genomic_DNA"/>
</dbReference>
<keyword evidence="23" id="KW-1185">Reference proteome</keyword>
<dbReference type="Proteomes" id="UP000009328">
    <property type="component" value="Unassembled WGS sequence"/>
</dbReference>
<organism evidence="22 23">
    <name type="scientific">Wickerhamomyces ciferrii (strain ATCC 14091 / BCRC 22168 / CBS 111 / JCM 3599 / NBRC 0793 / NRRL Y-1031 F-60-10)</name>
    <name type="common">Yeast</name>
    <name type="synonym">Pichia ciferrii</name>
    <dbReference type="NCBI Taxonomy" id="1206466"/>
    <lineage>
        <taxon>Eukaryota</taxon>
        <taxon>Fungi</taxon>
        <taxon>Dikarya</taxon>
        <taxon>Ascomycota</taxon>
        <taxon>Saccharomycotina</taxon>
        <taxon>Saccharomycetes</taxon>
        <taxon>Phaffomycetales</taxon>
        <taxon>Wickerhamomycetaceae</taxon>
        <taxon>Wickerhamomyces</taxon>
    </lineage>
</organism>
<evidence type="ECO:0000259" key="20">
    <source>
        <dbReference type="Pfam" id="PF07731"/>
    </source>
</evidence>
<dbReference type="FunFam" id="2.60.40.420:FF:000024">
    <property type="entry name" value="FET5p Multicopper oxidase"/>
    <property type="match status" value="1"/>
</dbReference>
<keyword evidence="15" id="KW-0406">Ion transport</keyword>
<dbReference type="eggNOG" id="KOG1263">
    <property type="taxonomic scope" value="Eukaryota"/>
</dbReference>
<dbReference type="PROSITE" id="PS00079">
    <property type="entry name" value="MULTICOPPER_OXIDASE1"/>
    <property type="match status" value="2"/>
</dbReference>
<dbReference type="SUPFAM" id="SSF49503">
    <property type="entry name" value="Cupredoxins"/>
    <property type="match status" value="3"/>
</dbReference>
<dbReference type="HOGENOM" id="CLU_006504_7_3_1"/>
<dbReference type="FunCoup" id="K0KEA4">
    <property type="interactions" value="637"/>
</dbReference>
<keyword evidence="11" id="KW-1133">Transmembrane helix</keyword>
<dbReference type="FunFam" id="2.60.40.420:FF:000022">
    <property type="entry name" value="FET5p Multicopper oxidase"/>
    <property type="match status" value="1"/>
</dbReference>
<dbReference type="InterPro" id="IPR001117">
    <property type="entry name" value="Cu-oxidase_2nd"/>
</dbReference>
<dbReference type="GO" id="GO:0033215">
    <property type="term" value="P:reductive iron assimilation"/>
    <property type="evidence" value="ECO:0007669"/>
    <property type="project" value="TreeGrafter"/>
</dbReference>
<keyword evidence="6" id="KW-0410">Iron transport</keyword>
<comment type="similarity">
    <text evidence="3">Belongs to the multicopper oxidase family.</text>
</comment>
<sequence length="617" mass="70693">MLFQQVVGLVCCLSLVLAKTHTFNFTASYITANPDGVKDKKVISFNKQWPPPEIHINKGDRVELYLTNGLETKNTSLHFHGLFQNGSNFMDGPEWVTQCPIQPGDTYLYNFTVDQVGSYWYHSHSGAQYGDGMRGAFIVHDDKEPFKYDEEKVITISEIYHDQYYDIFGEFLNRYNPTGAEPIPQNLLLNDTANSTIYFEPKKTYLLRFINVGLFVSQYLYIEDHELTIVEIDGVYVEPFKASHLYMTVGQRYAVLVTAKDHKDKNYAIVQGFDDTMLDVIPDDLRLNATSYLVYDDEKPLPKEYKINDLAFNDYDLTPLDKEELYDDYDYQITLDVVMDNLGDGVNYAFFNNITYTHPVTPTIITALTASKEHVTNPRIYGSNINAFVLQPNEIVEVVVNNHDDGRHPFHLHGHTFQVIQKSKSFDDEPVPYDENDHEPFPKYPIRRDTVNLEPNGHIVLRFKTDNPGIWFFHCHVDWHLEQGLAAVFIEDPLSLQNQKPPQDFYDNCIASGIPIEGNAAGNKDFFNMTGENLQSQPLPEGFTLKGYLAFAISTFAGLYGLWSIIQYGLEDSVQYDEKIFNNLEKILHENNLIQEADQVAADAEVNEHTHLSRGEE</sequence>
<feature type="chain" id="PRO_5003837493" evidence="18">
    <location>
        <begin position="19"/>
        <end position="617"/>
    </location>
</feature>
<keyword evidence="16" id="KW-0472">Membrane</keyword>
<evidence type="ECO:0000256" key="12">
    <source>
        <dbReference type="ARBA" id="ARBA00023002"/>
    </source>
</evidence>
<dbReference type="PANTHER" id="PTHR11709:SF434">
    <property type="entry name" value="IRON TRANSPORT MULTICOPPER OXIDASE FET5-RELATED"/>
    <property type="match status" value="1"/>
</dbReference>
<dbReference type="FunFam" id="2.60.40.420:FF:000025">
    <property type="entry name" value="FET5p Multicopper oxidase"/>
    <property type="match status" value="1"/>
</dbReference>
<keyword evidence="9 18" id="KW-0732">Signal</keyword>
<keyword evidence="10" id="KW-0677">Repeat</keyword>
<dbReference type="STRING" id="1206466.K0KEA4"/>
<feature type="signal peptide" evidence="18">
    <location>
        <begin position="1"/>
        <end position="18"/>
    </location>
</feature>
<evidence type="ECO:0000256" key="15">
    <source>
        <dbReference type="ARBA" id="ARBA00023065"/>
    </source>
</evidence>
<name>K0KEA4_WICCF</name>
<keyword evidence="13" id="KW-0408">Iron</keyword>
<gene>
    <name evidence="22" type="ORF">BN7_783</name>
</gene>
<dbReference type="CDD" id="cd13877">
    <property type="entry name" value="CuRO_2_Fet3p_like"/>
    <property type="match status" value="1"/>
</dbReference>
<keyword evidence="5" id="KW-1003">Cell membrane</keyword>
<evidence type="ECO:0000256" key="14">
    <source>
        <dbReference type="ARBA" id="ARBA00023008"/>
    </source>
</evidence>
<evidence type="ECO:0000256" key="7">
    <source>
        <dbReference type="ARBA" id="ARBA00022692"/>
    </source>
</evidence>
<evidence type="ECO:0000256" key="18">
    <source>
        <dbReference type="SAM" id="SignalP"/>
    </source>
</evidence>
<evidence type="ECO:0000256" key="6">
    <source>
        <dbReference type="ARBA" id="ARBA00022496"/>
    </source>
</evidence>
<feature type="domain" description="Plastocyanin-like" evidence="19">
    <location>
        <begin position="151"/>
        <end position="296"/>
    </location>
</feature>
<dbReference type="Pfam" id="PF07731">
    <property type="entry name" value="Cu-oxidase_2"/>
    <property type="match status" value="1"/>
</dbReference>
<evidence type="ECO:0000256" key="11">
    <source>
        <dbReference type="ARBA" id="ARBA00022989"/>
    </source>
</evidence>
<evidence type="ECO:0000256" key="16">
    <source>
        <dbReference type="ARBA" id="ARBA00023136"/>
    </source>
</evidence>
<keyword evidence="12" id="KW-0560">Oxidoreductase</keyword>
<dbReference type="CDD" id="cd13851">
    <property type="entry name" value="CuRO_1_Fet3p"/>
    <property type="match status" value="1"/>
</dbReference>
<dbReference type="GO" id="GO:0000329">
    <property type="term" value="C:fungal-type vacuole membrane"/>
    <property type="evidence" value="ECO:0007669"/>
    <property type="project" value="TreeGrafter"/>
</dbReference>
<comment type="caution">
    <text evidence="22">The sequence shown here is derived from an EMBL/GenBank/DDBJ whole genome shotgun (WGS) entry which is preliminary data.</text>
</comment>
<accession>K0KEA4</accession>
<dbReference type="CDD" id="cd13899">
    <property type="entry name" value="CuRO_3_Fet3p"/>
    <property type="match status" value="1"/>
</dbReference>
<evidence type="ECO:0000256" key="10">
    <source>
        <dbReference type="ARBA" id="ARBA00022737"/>
    </source>
</evidence>
<dbReference type="AlphaFoldDB" id="K0KEA4"/>
<dbReference type="InterPro" id="IPR044130">
    <property type="entry name" value="CuRO_2_Fet3-like"/>
</dbReference>
<dbReference type="InterPro" id="IPR033138">
    <property type="entry name" value="Cu_oxidase_CS"/>
</dbReference>
<evidence type="ECO:0000259" key="21">
    <source>
        <dbReference type="Pfam" id="PF07732"/>
    </source>
</evidence>
<dbReference type="PANTHER" id="PTHR11709">
    <property type="entry name" value="MULTI-COPPER OXIDASE"/>
    <property type="match status" value="1"/>
</dbReference>
<keyword evidence="17" id="KW-0325">Glycoprotein</keyword>
<evidence type="ECO:0000256" key="17">
    <source>
        <dbReference type="ARBA" id="ARBA00023180"/>
    </source>
</evidence>
<dbReference type="InterPro" id="IPR011706">
    <property type="entry name" value="Cu-oxidase_C"/>
</dbReference>
<evidence type="ECO:0000256" key="4">
    <source>
        <dbReference type="ARBA" id="ARBA00022448"/>
    </source>
</evidence>
<evidence type="ECO:0000256" key="5">
    <source>
        <dbReference type="ARBA" id="ARBA00022475"/>
    </source>
</evidence>
<keyword evidence="14" id="KW-0186">Copper</keyword>
<dbReference type="Pfam" id="PF00394">
    <property type="entry name" value="Cu-oxidase"/>
    <property type="match status" value="1"/>
</dbReference>
<dbReference type="GO" id="GO:0005507">
    <property type="term" value="F:copper ion binding"/>
    <property type="evidence" value="ECO:0007669"/>
    <property type="project" value="InterPro"/>
</dbReference>
<dbReference type="GO" id="GO:0004322">
    <property type="term" value="F:ferroxidase activity"/>
    <property type="evidence" value="ECO:0007669"/>
    <property type="project" value="TreeGrafter"/>
</dbReference>
<keyword evidence="7" id="KW-0812">Transmembrane</keyword>
<dbReference type="GO" id="GO:0005886">
    <property type="term" value="C:plasma membrane"/>
    <property type="evidence" value="ECO:0007669"/>
    <property type="project" value="UniProtKB-SubCell"/>
</dbReference>
<protein>
    <submittedName>
        <fullName evidence="22">Secreted protein</fullName>
    </submittedName>
</protein>
<proteinExistence type="inferred from homology"/>
<keyword evidence="8" id="KW-0479">Metal-binding</keyword>